<dbReference type="Proteomes" id="UP001152888">
    <property type="component" value="Unassembled WGS sequence"/>
</dbReference>
<dbReference type="InterPro" id="IPR029526">
    <property type="entry name" value="PGBD"/>
</dbReference>
<organism evidence="3 4">
    <name type="scientific">Acanthoscelides obtectus</name>
    <name type="common">Bean weevil</name>
    <name type="synonym">Bruchus obtectus</name>
    <dbReference type="NCBI Taxonomy" id="200917"/>
    <lineage>
        <taxon>Eukaryota</taxon>
        <taxon>Metazoa</taxon>
        <taxon>Ecdysozoa</taxon>
        <taxon>Arthropoda</taxon>
        <taxon>Hexapoda</taxon>
        <taxon>Insecta</taxon>
        <taxon>Pterygota</taxon>
        <taxon>Neoptera</taxon>
        <taxon>Endopterygota</taxon>
        <taxon>Coleoptera</taxon>
        <taxon>Polyphaga</taxon>
        <taxon>Cucujiformia</taxon>
        <taxon>Chrysomeloidea</taxon>
        <taxon>Chrysomelidae</taxon>
        <taxon>Bruchinae</taxon>
        <taxon>Bruchini</taxon>
        <taxon>Acanthoscelides</taxon>
    </lineage>
</organism>
<evidence type="ECO:0000313" key="4">
    <source>
        <dbReference type="Proteomes" id="UP001152888"/>
    </source>
</evidence>
<feature type="compositionally biased region" description="Low complexity" evidence="1">
    <location>
        <begin position="41"/>
        <end position="51"/>
    </location>
</feature>
<sequence>MFWNSRSMKLLAMALNAKKNESSDNDEDSDDTLKDKHYIPSSSDISTTSESVENGADNQNATTFSRHVQHSSNSKDSIDSGRLILKQYIPQKTHKYGIKLFKLCCDNGYTWNLKIYAGKEQDRGTSLVNAFIHYKKVSSDSMTITKFRKNIIEKLLEGDTNQDPQNVTNTSTIPSRKSLKNHILIRKEGKAVTVRKYCLGCYRKKMAGQIQKNQVKKVAYFCGDCENKPHFCLSCFNEKHKKT</sequence>
<dbReference type="Pfam" id="PF13843">
    <property type="entry name" value="DDE_Tnp_1_7"/>
    <property type="match status" value="1"/>
</dbReference>
<evidence type="ECO:0000256" key="1">
    <source>
        <dbReference type="SAM" id="MobiDB-lite"/>
    </source>
</evidence>
<keyword evidence="4" id="KW-1185">Reference proteome</keyword>
<dbReference type="PANTHER" id="PTHR46599">
    <property type="entry name" value="PIGGYBAC TRANSPOSABLE ELEMENT-DERIVED PROTEIN 4"/>
    <property type="match status" value="1"/>
</dbReference>
<feature type="region of interest" description="Disordered" evidence="1">
    <location>
        <begin position="19"/>
        <end position="57"/>
    </location>
</feature>
<proteinExistence type="predicted"/>
<dbReference type="AlphaFoldDB" id="A0A9P0M1I7"/>
<dbReference type="PANTHER" id="PTHR46599:SF3">
    <property type="entry name" value="PIGGYBAC TRANSPOSABLE ELEMENT-DERIVED PROTEIN 4"/>
    <property type="match status" value="1"/>
</dbReference>
<reference evidence="3" key="1">
    <citation type="submission" date="2022-03" db="EMBL/GenBank/DDBJ databases">
        <authorList>
            <person name="Sayadi A."/>
        </authorList>
    </citation>
    <scope>NUCLEOTIDE SEQUENCE</scope>
</reference>
<evidence type="ECO:0000259" key="2">
    <source>
        <dbReference type="Pfam" id="PF13843"/>
    </source>
</evidence>
<accession>A0A9P0M1I7</accession>
<protein>
    <recommendedName>
        <fullName evidence="2">PiggyBac transposable element-derived protein domain-containing protein</fullName>
    </recommendedName>
</protein>
<name>A0A9P0M1I7_ACAOB</name>
<evidence type="ECO:0000313" key="3">
    <source>
        <dbReference type="EMBL" id="CAH2002927.1"/>
    </source>
</evidence>
<comment type="caution">
    <text evidence="3">The sequence shown here is derived from an EMBL/GenBank/DDBJ whole genome shotgun (WGS) entry which is preliminary data.</text>
</comment>
<gene>
    <name evidence="3" type="ORF">ACAOBT_LOCUS27073</name>
</gene>
<dbReference type="EMBL" id="CAKOFQ010007520">
    <property type="protein sequence ID" value="CAH2002927.1"/>
    <property type="molecule type" value="Genomic_DNA"/>
</dbReference>
<feature type="domain" description="PiggyBac transposable element-derived protein" evidence="2">
    <location>
        <begin position="81"/>
        <end position="123"/>
    </location>
</feature>